<dbReference type="Gene3D" id="1.10.8.60">
    <property type="match status" value="1"/>
</dbReference>
<feature type="domain" description="Sigma-54 factor interaction" evidence="5">
    <location>
        <begin position="19"/>
        <end position="248"/>
    </location>
</feature>
<dbReference type="FunFam" id="3.40.50.300:FF:000006">
    <property type="entry name" value="DNA-binding transcriptional regulator NtrC"/>
    <property type="match status" value="1"/>
</dbReference>
<protein>
    <submittedName>
        <fullName evidence="6">AAA family ATPase</fullName>
    </submittedName>
</protein>
<dbReference type="InterPro" id="IPR058031">
    <property type="entry name" value="AAA_lid_NorR"/>
</dbReference>
<evidence type="ECO:0000256" key="3">
    <source>
        <dbReference type="ARBA" id="ARBA00023015"/>
    </source>
</evidence>
<keyword evidence="1" id="KW-0547">Nucleotide-binding</keyword>
<dbReference type="InterPro" id="IPR003593">
    <property type="entry name" value="AAA+_ATPase"/>
</dbReference>
<evidence type="ECO:0000259" key="5">
    <source>
        <dbReference type="PROSITE" id="PS50045"/>
    </source>
</evidence>
<reference evidence="6" key="1">
    <citation type="journal article" date="2020" name="mSystems">
        <title>Genome- and Community-Level Interaction Insights into Carbon Utilization and Element Cycling Functions of Hydrothermarchaeota in Hydrothermal Sediment.</title>
        <authorList>
            <person name="Zhou Z."/>
            <person name="Liu Y."/>
            <person name="Xu W."/>
            <person name="Pan J."/>
            <person name="Luo Z.H."/>
            <person name="Li M."/>
        </authorList>
    </citation>
    <scope>NUCLEOTIDE SEQUENCE [LARGE SCALE GENOMIC DNA]</scope>
    <source>
        <strain evidence="6">SpSt-897</strain>
    </source>
</reference>
<keyword evidence="4" id="KW-0804">Transcription</keyword>
<dbReference type="InterPro" id="IPR009057">
    <property type="entry name" value="Homeodomain-like_sf"/>
</dbReference>
<dbReference type="Gene3D" id="3.40.50.300">
    <property type="entry name" value="P-loop containing nucleotide triphosphate hydrolases"/>
    <property type="match status" value="1"/>
</dbReference>
<evidence type="ECO:0000256" key="1">
    <source>
        <dbReference type="ARBA" id="ARBA00022741"/>
    </source>
</evidence>
<gene>
    <name evidence="6" type="ORF">ENW96_08915</name>
</gene>
<dbReference type="PANTHER" id="PTHR32071:SF57">
    <property type="entry name" value="C4-DICARBOXYLATE TRANSPORT TRANSCRIPTIONAL REGULATORY PROTEIN DCTD"/>
    <property type="match status" value="1"/>
</dbReference>
<dbReference type="PROSITE" id="PS50045">
    <property type="entry name" value="SIGMA54_INTERACT_4"/>
    <property type="match status" value="1"/>
</dbReference>
<dbReference type="Pfam" id="PF25601">
    <property type="entry name" value="AAA_lid_14"/>
    <property type="match status" value="1"/>
</dbReference>
<dbReference type="SUPFAM" id="SSF52540">
    <property type="entry name" value="P-loop containing nucleoside triphosphate hydrolases"/>
    <property type="match status" value="1"/>
</dbReference>
<dbReference type="Gene3D" id="1.10.10.60">
    <property type="entry name" value="Homeodomain-like"/>
    <property type="match status" value="1"/>
</dbReference>
<organism evidence="6">
    <name type="scientific">Desulfobacca acetoxidans</name>
    <dbReference type="NCBI Taxonomy" id="60893"/>
    <lineage>
        <taxon>Bacteria</taxon>
        <taxon>Pseudomonadati</taxon>
        <taxon>Thermodesulfobacteriota</taxon>
        <taxon>Desulfobaccia</taxon>
        <taxon>Desulfobaccales</taxon>
        <taxon>Desulfobaccaceae</taxon>
        <taxon>Desulfobacca</taxon>
    </lineage>
</organism>
<dbReference type="PANTHER" id="PTHR32071">
    <property type="entry name" value="TRANSCRIPTIONAL REGULATORY PROTEIN"/>
    <property type="match status" value="1"/>
</dbReference>
<proteinExistence type="predicted"/>
<dbReference type="EMBL" id="DTMF01000214">
    <property type="protein sequence ID" value="HGF34489.1"/>
    <property type="molecule type" value="Genomic_DNA"/>
</dbReference>
<dbReference type="InterPro" id="IPR002197">
    <property type="entry name" value="HTH_Fis"/>
</dbReference>
<dbReference type="GO" id="GO:0005524">
    <property type="term" value="F:ATP binding"/>
    <property type="evidence" value="ECO:0007669"/>
    <property type="project" value="UniProtKB-KW"/>
</dbReference>
<dbReference type="InterPro" id="IPR002078">
    <property type="entry name" value="Sigma_54_int"/>
</dbReference>
<dbReference type="Pfam" id="PF02954">
    <property type="entry name" value="HTH_8"/>
    <property type="match status" value="1"/>
</dbReference>
<keyword evidence="2" id="KW-0067">ATP-binding</keyword>
<dbReference type="GO" id="GO:0006355">
    <property type="term" value="P:regulation of DNA-templated transcription"/>
    <property type="evidence" value="ECO:0007669"/>
    <property type="project" value="InterPro"/>
</dbReference>
<dbReference type="SUPFAM" id="SSF46689">
    <property type="entry name" value="Homeodomain-like"/>
    <property type="match status" value="1"/>
</dbReference>
<evidence type="ECO:0000313" key="6">
    <source>
        <dbReference type="EMBL" id="HGF34489.1"/>
    </source>
</evidence>
<comment type="caution">
    <text evidence="6">The sequence shown here is derived from an EMBL/GenBank/DDBJ whole genome shotgun (WGS) entry which is preliminary data.</text>
</comment>
<accession>A0A7C3Z1N5</accession>
<keyword evidence="3" id="KW-0805">Transcription regulation</keyword>
<name>A0A7C3Z1N5_9BACT</name>
<dbReference type="Pfam" id="PF00158">
    <property type="entry name" value="Sigma54_activat"/>
    <property type="match status" value="1"/>
</dbReference>
<dbReference type="InterPro" id="IPR025662">
    <property type="entry name" value="Sigma_54_int_dom_ATP-bd_1"/>
</dbReference>
<dbReference type="PROSITE" id="PS00688">
    <property type="entry name" value="SIGMA54_INTERACT_3"/>
    <property type="match status" value="1"/>
</dbReference>
<dbReference type="GO" id="GO:0043565">
    <property type="term" value="F:sequence-specific DNA binding"/>
    <property type="evidence" value="ECO:0007669"/>
    <property type="project" value="InterPro"/>
</dbReference>
<evidence type="ECO:0000256" key="4">
    <source>
        <dbReference type="ARBA" id="ARBA00023163"/>
    </source>
</evidence>
<dbReference type="SMART" id="SM00382">
    <property type="entry name" value="AAA"/>
    <property type="match status" value="1"/>
</dbReference>
<dbReference type="AlphaFoldDB" id="A0A7C3Z1N5"/>
<dbReference type="InterPro" id="IPR025944">
    <property type="entry name" value="Sigma_54_int_dom_CS"/>
</dbReference>
<dbReference type="PROSITE" id="PS00675">
    <property type="entry name" value="SIGMA54_INTERACT_1"/>
    <property type="match status" value="1"/>
</dbReference>
<sequence length="327" mass="36844">MAAEVARRNTGVNLVFPGVLGISPRMKEIARLLELVAPSEATVLLLGETGTGKELVAQAIHLNSQRRQGPFIVVNCAALPETLLESELFGHEKGAFTGAAARKEGRFLLAHQGTLFLDEIGELQPSTQAKILRVLQSREFEPLGSTRSMKVDVRIIAATNRNLESMVQQGTFRQDLYYRLHVFPIMLPPLRERLEDLPLLAAFFLKRFQEKYHSSVKTLSPEALQVFHRYPWPGNIRELENILERGVILCQQEVLGLTELPARLQELAGEPEGPEESEIDPGPREWEKEFIFHTLKKHAWNRLKAAAALQISLEELDFKIRAYGLKA</sequence>
<dbReference type="CDD" id="cd00009">
    <property type="entry name" value="AAA"/>
    <property type="match status" value="1"/>
</dbReference>
<dbReference type="InterPro" id="IPR027417">
    <property type="entry name" value="P-loop_NTPase"/>
</dbReference>
<evidence type="ECO:0000256" key="2">
    <source>
        <dbReference type="ARBA" id="ARBA00022840"/>
    </source>
</evidence>